<organism evidence="1 2">
    <name type="scientific">Botryobasidium botryosum (strain FD-172 SS1)</name>
    <dbReference type="NCBI Taxonomy" id="930990"/>
    <lineage>
        <taxon>Eukaryota</taxon>
        <taxon>Fungi</taxon>
        <taxon>Dikarya</taxon>
        <taxon>Basidiomycota</taxon>
        <taxon>Agaricomycotina</taxon>
        <taxon>Agaricomycetes</taxon>
        <taxon>Cantharellales</taxon>
        <taxon>Botryobasidiaceae</taxon>
        <taxon>Botryobasidium</taxon>
    </lineage>
</organism>
<evidence type="ECO:0000313" key="2">
    <source>
        <dbReference type="Proteomes" id="UP000027195"/>
    </source>
</evidence>
<dbReference type="InParanoid" id="A0A067M1L7"/>
<protein>
    <submittedName>
        <fullName evidence="1">Uncharacterized protein</fullName>
    </submittedName>
</protein>
<sequence length="184" mass="20590">MAATPPFSKAQCVVWQLGRGIRQSTSATHSFRRRSRSPPDAFSVARAGTLCIDYEAQFYAELRAYHDANYAWILVHEILRCPPDATGILDALLYDLNSVGASPPPEVPAHPRPDDVEQAFDLRIFWETPRMAAVTSEFKPDSMKKLQGKIEAFRSTSPYSPPFLIGYKHGDGIPHFRPELAAFL</sequence>
<dbReference type="AlphaFoldDB" id="A0A067M1L7"/>
<evidence type="ECO:0000313" key="1">
    <source>
        <dbReference type="EMBL" id="KDQ09444.1"/>
    </source>
</evidence>
<reference evidence="2" key="1">
    <citation type="journal article" date="2014" name="Proc. Natl. Acad. Sci. U.S.A.">
        <title>Extensive sampling of basidiomycete genomes demonstrates inadequacy of the white-rot/brown-rot paradigm for wood decay fungi.</title>
        <authorList>
            <person name="Riley R."/>
            <person name="Salamov A.A."/>
            <person name="Brown D.W."/>
            <person name="Nagy L.G."/>
            <person name="Floudas D."/>
            <person name="Held B.W."/>
            <person name="Levasseur A."/>
            <person name="Lombard V."/>
            <person name="Morin E."/>
            <person name="Otillar R."/>
            <person name="Lindquist E.A."/>
            <person name="Sun H."/>
            <person name="LaButti K.M."/>
            <person name="Schmutz J."/>
            <person name="Jabbour D."/>
            <person name="Luo H."/>
            <person name="Baker S.E."/>
            <person name="Pisabarro A.G."/>
            <person name="Walton J.D."/>
            <person name="Blanchette R.A."/>
            <person name="Henrissat B."/>
            <person name="Martin F."/>
            <person name="Cullen D."/>
            <person name="Hibbett D.S."/>
            <person name="Grigoriev I.V."/>
        </authorList>
    </citation>
    <scope>NUCLEOTIDE SEQUENCE [LARGE SCALE GENOMIC DNA]</scope>
    <source>
        <strain evidence="2">FD-172 SS1</strain>
    </source>
</reference>
<gene>
    <name evidence="1" type="ORF">BOTBODRAFT_37024</name>
</gene>
<dbReference type="Proteomes" id="UP000027195">
    <property type="component" value="Unassembled WGS sequence"/>
</dbReference>
<keyword evidence="2" id="KW-1185">Reference proteome</keyword>
<proteinExistence type="predicted"/>
<dbReference type="EMBL" id="KL198078">
    <property type="protein sequence ID" value="KDQ09444.1"/>
    <property type="molecule type" value="Genomic_DNA"/>
</dbReference>
<accession>A0A067M1L7</accession>
<name>A0A067M1L7_BOTB1</name>
<dbReference type="HOGENOM" id="CLU_097604_0_0_1"/>